<evidence type="ECO:0000313" key="2">
    <source>
        <dbReference type="WBParaSite" id="PDA_v2.g14880.t1"/>
    </source>
</evidence>
<proteinExistence type="predicted"/>
<accession>A0A914PGZ0</accession>
<protein>
    <submittedName>
        <fullName evidence="2">Uncharacterized protein</fullName>
    </submittedName>
</protein>
<evidence type="ECO:0000313" key="1">
    <source>
        <dbReference type="Proteomes" id="UP000887578"/>
    </source>
</evidence>
<sequence>MPPLSRKKAAELQNNLLFLSILKDFYPQILTSSQKLPVWKQVLDECRRNGFYGDQSARYLGRFRWPALIGATTNKWKSKKKELGEKDIRIIEIERMRTPDYCFPMNAEEKAMQKANVAEVSEPALDDQMADVVESSNVDDVSVEELVIDNSIGNNPDDAHDEFNDNTDESFDTFSSVTGLSLPMLLLPETANQPNNVLAPRTNLQNEFFRAGIRAMDLCTEYAQLKLNMMRQNLANSGNKNAT</sequence>
<reference evidence="2" key="1">
    <citation type="submission" date="2022-11" db="UniProtKB">
        <authorList>
            <consortium name="WormBaseParasite"/>
        </authorList>
    </citation>
    <scope>IDENTIFICATION</scope>
</reference>
<dbReference type="AlphaFoldDB" id="A0A914PGZ0"/>
<dbReference type="Proteomes" id="UP000887578">
    <property type="component" value="Unplaced"/>
</dbReference>
<organism evidence="1 2">
    <name type="scientific">Panagrolaimus davidi</name>
    <dbReference type="NCBI Taxonomy" id="227884"/>
    <lineage>
        <taxon>Eukaryota</taxon>
        <taxon>Metazoa</taxon>
        <taxon>Ecdysozoa</taxon>
        <taxon>Nematoda</taxon>
        <taxon>Chromadorea</taxon>
        <taxon>Rhabditida</taxon>
        <taxon>Tylenchina</taxon>
        <taxon>Panagrolaimomorpha</taxon>
        <taxon>Panagrolaimoidea</taxon>
        <taxon>Panagrolaimidae</taxon>
        <taxon>Panagrolaimus</taxon>
    </lineage>
</organism>
<keyword evidence="1" id="KW-1185">Reference proteome</keyword>
<dbReference type="WBParaSite" id="PDA_v2.g14880.t1">
    <property type="protein sequence ID" value="PDA_v2.g14880.t1"/>
    <property type="gene ID" value="PDA_v2.g14880"/>
</dbReference>
<name>A0A914PGZ0_9BILA</name>